<dbReference type="InterPro" id="IPR012337">
    <property type="entry name" value="RNaseH-like_sf"/>
</dbReference>
<dbReference type="InterPro" id="IPR003034">
    <property type="entry name" value="SAP_dom"/>
</dbReference>
<feature type="region of interest" description="Disordered" evidence="1">
    <location>
        <begin position="1175"/>
        <end position="1203"/>
    </location>
</feature>
<protein>
    <submittedName>
        <fullName evidence="4">Copia protein</fullName>
    </submittedName>
</protein>
<evidence type="ECO:0000259" key="2">
    <source>
        <dbReference type="PROSITE" id="PS50800"/>
    </source>
</evidence>
<dbReference type="SUPFAM" id="SSF53098">
    <property type="entry name" value="Ribonuclease H-like"/>
    <property type="match status" value="1"/>
</dbReference>
<gene>
    <name evidence="4" type="primary">GIP</name>
    <name evidence="4" type="ORF">AK812_SmicGene30379</name>
</gene>
<feature type="region of interest" description="Disordered" evidence="1">
    <location>
        <begin position="577"/>
        <end position="606"/>
    </location>
</feature>
<evidence type="ECO:0000259" key="3">
    <source>
        <dbReference type="PROSITE" id="PS50994"/>
    </source>
</evidence>
<evidence type="ECO:0000313" key="5">
    <source>
        <dbReference type="Proteomes" id="UP000186817"/>
    </source>
</evidence>
<feature type="domain" description="SAP" evidence="2">
    <location>
        <begin position="514"/>
        <end position="548"/>
    </location>
</feature>
<feature type="compositionally biased region" description="Basic and acidic residues" evidence="1">
    <location>
        <begin position="1832"/>
        <end position="1842"/>
    </location>
</feature>
<dbReference type="PROSITE" id="PS50994">
    <property type="entry name" value="INTEGRASE"/>
    <property type="match status" value="1"/>
</dbReference>
<dbReference type="Proteomes" id="UP000186817">
    <property type="component" value="Unassembled WGS sequence"/>
</dbReference>
<feature type="compositionally biased region" description="Basic and acidic residues" evidence="1">
    <location>
        <begin position="2599"/>
        <end position="2638"/>
    </location>
</feature>
<dbReference type="Gene3D" id="3.30.420.10">
    <property type="entry name" value="Ribonuclease H-like superfamily/Ribonuclease H"/>
    <property type="match status" value="1"/>
</dbReference>
<feature type="compositionally biased region" description="Acidic residues" evidence="1">
    <location>
        <begin position="1914"/>
        <end position="1923"/>
    </location>
</feature>
<comment type="caution">
    <text evidence="4">The sequence shown here is derived from an EMBL/GenBank/DDBJ whole genome shotgun (WGS) entry which is preliminary data.</text>
</comment>
<feature type="region of interest" description="Disordered" evidence="1">
    <location>
        <begin position="1247"/>
        <end position="1269"/>
    </location>
</feature>
<accession>A0A1Q9CZH1</accession>
<feature type="region of interest" description="Disordered" evidence="1">
    <location>
        <begin position="1214"/>
        <end position="1233"/>
    </location>
</feature>
<dbReference type="Pfam" id="PF07727">
    <property type="entry name" value="RVT_2"/>
    <property type="match status" value="1"/>
</dbReference>
<proteinExistence type="predicted"/>
<dbReference type="GO" id="GO:0003676">
    <property type="term" value="F:nucleic acid binding"/>
    <property type="evidence" value="ECO:0007669"/>
    <property type="project" value="InterPro"/>
</dbReference>
<dbReference type="InterPro" id="IPR036397">
    <property type="entry name" value="RNaseH_sf"/>
</dbReference>
<feature type="region of interest" description="Disordered" evidence="1">
    <location>
        <begin position="406"/>
        <end position="471"/>
    </location>
</feature>
<keyword evidence="5" id="KW-1185">Reference proteome</keyword>
<feature type="region of interest" description="Disordered" evidence="1">
    <location>
        <begin position="2598"/>
        <end position="2646"/>
    </location>
</feature>
<feature type="region of interest" description="Disordered" evidence="1">
    <location>
        <begin position="351"/>
        <end position="384"/>
    </location>
</feature>
<feature type="region of interest" description="Disordered" evidence="1">
    <location>
        <begin position="1801"/>
        <end position="1923"/>
    </location>
</feature>
<feature type="domain" description="Integrase catalytic" evidence="3">
    <location>
        <begin position="1487"/>
        <end position="1657"/>
    </location>
</feature>
<dbReference type="GO" id="GO:0015074">
    <property type="term" value="P:DNA integration"/>
    <property type="evidence" value="ECO:0007669"/>
    <property type="project" value="InterPro"/>
</dbReference>
<feature type="compositionally biased region" description="Basic and acidic residues" evidence="1">
    <location>
        <begin position="427"/>
        <end position="437"/>
    </location>
</feature>
<feature type="compositionally biased region" description="Basic and acidic residues" evidence="1">
    <location>
        <begin position="1857"/>
        <end position="1869"/>
    </location>
</feature>
<evidence type="ECO:0000256" key="1">
    <source>
        <dbReference type="SAM" id="MobiDB-lite"/>
    </source>
</evidence>
<dbReference type="EMBL" id="LSRX01000820">
    <property type="protein sequence ID" value="OLP88325.1"/>
    <property type="molecule type" value="Genomic_DNA"/>
</dbReference>
<dbReference type="InterPro" id="IPR013103">
    <property type="entry name" value="RVT_2"/>
</dbReference>
<sequence>MAMTGGSRDFWRDDEIVVDRDGIPHYTGAAPQLMREYRRRVLFAYSNLEGSGDDEEKERKSLAKKKKRFGRKLLDALHGEAFRACQDLMLETEKLQEPEGYKLIFAKLQQIEKAGVIKKTEAFDQYFDKCFRKKGQSIDSYLRQRKQDWSDLQDVAEGVTMSEELQTYFLLKNIGLSREDKRQILLANQSSYTMEGVEKALRVSFFDVHERERREWQGNSRPPKGNPKGLGRRNYAHLADAEPEHEDLFEEPDASGYDEGGLEDYAHAVVDEGAEAEGDISDAGASGDEEVFEAYASYKESRQKLKDLQRSRGFLRPREGGSNMSEEKKQAIAREKARTRCSVCGRLGHWAGDSACQKGGGSKKGSKKGRGFERGPGKTKGAGKAYAVFQEPRFFSLEALDDDADGFCNMVAPGSQTDPEQQEMEQDSGHTETDDKRKQRGSPESTSSGWEEVCPPPFPTGGGGYGQLPPDLLPVTVPERKPKEEGQQLLVTVPKDKIEIKDVTRFADVMPKSMAQLRLRELQSDCDRWQVQTAGTKAEVLERLSRLYRGEPVLKKGCTTRYIKLRELKDKFVETAGTQEQGQSAGKLRSSGPMARGTAASVTTPSQPEVGCRIFRSYASSGSQGEAAEKMVDPRTGLEIPPGLELGKPVPEITCLVCGCSMVLRRRNDGTAFFFGCGNFSGPKSCRFAYNVDEGLALRAQAKGEPNPFDNDTAHCFQNLFENSFCNMAGPKTGRHNLEEVDGQVNEARVALLDTACTSCLHSRLWRERYSQTLPAGTKCEETATRKSFHFANGASTDNKLVVWRVPIYLGGLAGEVFSAEVEQGSTPLLLSIPALDALDSVVHMKDRYVELRALQIDVEMFVTKTGHLAVEVAYQPGGPQTSQRPAGNEPPRALSEVADLLVYFTEEASFPLLCQVATPDPSVFAAAGGKVLQLIRWLCREQERAGRYYLIEGPVGAEAWRLKGIFHRTAAESNGKFVWGDRCRYGSTAGLGRTGWFSNAEILLNRLAKRCYCARGAHGKEKEDDLRQQALPRKLCKEVCQGVLDTMKLDYAVAMSYQEGAFWIGAAYPVDMEVEEDEGDEDFEEPWEDEWRLEPDGRMIRVHRAQRRKLFVPYSSTAPPCRFQDILGRRRTRMLLADGTRREHEDDWHQASWDPNGVVMDFTWTGETEFQLAGRWGGTADPGESSAQRPQPPPDQGGYQEESAMPFDSAAYEPSLDYEPSFPDPEAQQVPLPPGYEEQAIAAVPADAGESAQRRQPPPDQRVLRRRQRTRQLQRGFWSETSHEETVQLLEGTLDYIQQEGTEGWNKINLDSDLGKAWASLEGANAEVILILGSTSARRLKKPQPHAGPHEVPLRKSFVLLGGGAALTTDWEQWYTMSPSAQIRPITAKDRKLYVALFGKEIGEAGELEQDKEQQKELVRERQWQALPRELKLAIKRVHENLGHASQPAMLRALRIARASETAIKACRLFRCRECPRLAEPKHPRPSKLPVASEFNVMVGIDVLTEKDSAGQSWSWLNILCQGTSFQVCMLLGDTHSNPTGAAVLEALGNGWLAWAGYPERGVVTDRGKYFLSTVAEDLAGHGCHVEPAARAAPWQLGQIERHGGIWKSTFRKAPWAQQVAGLSEVRLLTAAVNQSKNSLTRKGGFSPSQWVLGRDLRLPADLADDAEVERIGAQALAATPGTTFFRKAQLRQSAREAFARAANDEALRRAELRQVRPSRGPFPIGTYVFYYDAADKEPGPRCWRGVARVVGREGSTTVWISHRGILLAVCPEHLAKANEQEVNQWLAVGDETVLMDTIPASGGTGFIDLRRAPQPPTPNSEEEPGPPNEETNRNEHEVTAEHQAGSSGQSSSNVSRERAESERDARRAVRSSEFFVAQEAKRRRRQQQQGDGAGSQRPVEVDAQQVPVDPNGTDDPDLNEPEVEYNPDVDDYHQAVPRRQLSPIVEDPAAEAQEREAKRLRVAEGQHSANYVTESCNAYLATEQPGYLKDKAAEHYEKHAGAYHVIGVSKGDLLFGFKRSCFEDRYEALAGAQEEGAATKKKGRKEIKLVELTSEQKEMFTAKGGSDEKEWNAWKTKEACEVLGPTESEKVRRGKPDLIIPTRWVRTNKNDGIYGAPFLAKSRLVVQGFKDKALGFYRRDAPTASATAESICLAVCTYKRFLLFAKDIKNAYFSGKNVGREIYLEQPRGGLPGLQPRQLLKAKKAIYGFAEAARLFWLALRDHLLSDGWEESKLEPALFYLRRQGTLMGILVTHVDDIEGGVHPKLLEAAFEKSSRALEFATNHVKDFIFRGREVKQTSEGHIDVSMRNYALSMKCLQVAPARRKELESELEPEELEKLQSAAGELGWLTRQLRCDLAYENGVIQRCKTDAVVADLVRLKQYIGQARRGADFRQRYWSDVNLETAVVIHLADSGHANGTPDHNEVLRYRSVGGHFILVANAEILKGKEARANIIGYHSSQTKRVCRSTLAAEASHLAEAVEAGDWAIVLLEEALTGQLDLKNWDKLIEKRPRAYVTDARSVFDYLAKDSTSTSSDKRMAIEGALLRETVRKDNAHVRWIDGQQNIANVLTKANAEKDTLKEFLRTGLMSLVQTEANQRLKERKREERQRRKAKKEVQDSKTDEKHARREAAVKEALEFEDDNER</sequence>
<dbReference type="GO" id="GO:0005737">
    <property type="term" value="C:cytoplasm"/>
    <property type="evidence" value="ECO:0007669"/>
    <property type="project" value="UniProtKB-ARBA"/>
</dbReference>
<dbReference type="PROSITE" id="PS50800">
    <property type="entry name" value="SAP"/>
    <property type="match status" value="1"/>
</dbReference>
<feature type="region of interest" description="Disordered" evidence="1">
    <location>
        <begin position="212"/>
        <end position="232"/>
    </location>
</feature>
<evidence type="ECO:0000313" key="4">
    <source>
        <dbReference type="EMBL" id="OLP88325.1"/>
    </source>
</evidence>
<reference evidence="4 5" key="1">
    <citation type="submission" date="2016-02" db="EMBL/GenBank/DDBJ databases">
        <title>Genome analysis of coral dinoflagellate symbionts highlights evolutionary adaptations to a symbiotic lifestyle.</title>
        <authorList>
            <person name="Aranda M."/>
            <person name="Li Y."/>
            <person name="Liew Y.J."/>
            <person name="Baumgarten S."/>
            <person name="Simakov O."/>
            <person name="Wilson M."/>
            <person name="Piel J."/>
            <person name="Ashoor H."/>
            <person name="Bougouffa S."/>
            <person name="Bajic V.B."/>
            <person name="Ryu T."/>
            <person name="Ravasi T."/>
            <person name="Bayer T."/>
            <person name="Micklem G."/>
            <person name="Kim H."/>
            <person name="Bhak J."/>
            <person name="Lajeunesse T.C."/>
            <person name="Voolstra C.R."/>
        </authorList>
    </citation>
    <scope>NUCLEOTIDE SEQUENCE [LARGE SCALE GENOMIC DNA]</scope>
    <source>
        <strain evidence="4 5">CCMP2467</strain>
    </source>
</reference>
<dbReference type="InterPro" id="IPR001584">
    <property type="entry name" value="Integrase_cat-core"/>
</dbReference>
<organism evidence="4 5">
    <name type="scientific">Symbiodinium microadriaticum</name>
    <name type="common">Dinoflagellate</name>
    <name type="synonym">Zooxanthella microadriatica</name>
    <dbReference type="NCBI Taxonomy" id="2951"/>
    <lineage>
        <taxon>Eukaryota</taxon>
        <taxon>Sar</taxon>
        <taxon>Alveolata</taxon>
        <taxon>Dinophyceae</taxon>
        <taxon>Suessiales</taxon>
        <taxon>Symbiodiniaceae</taxon>
        <taxon>Symbiodinium</taxon>
    </lineage>
</organism>
<name>A0A1Q9CZH1_SYMMI</name>
<dbReference type="OrthoDB" id="432073at2759"/>